<sequence length="80" mass="9222">MLLSQERSRRSQGLAYMPTNHEWPWPHTVVLMTNGLGARGSFHSCPTVQSPPEKGNRGETKENKISSHRTNRHVREFLRL</sequence>
<gene>
    <name evidence="2" type="ORF">K0M31_001132</name>
</gene>
<accession>A0AA40GEX3</accession>
<dbReference type="EMBL" id="JAHYIQ010000001">
    <property type="protein sequence ID" value="KAK1136586.1"/>
    <property type="molecule type" value="Genomic_DNA"/>
</dbReference>
<evidence type="ECO:0000256" key="1">
    <source>
        <dbReference type="SAM" id="MobiDB-lite"/>
    </source>
</evidence>
<proteinExistence type="predicted"/>
<feature type="region of interest" description="Disordered" evidence="1">
    <location>
        <begin position="45"/>
        <end position="80"/>
    </location>
</feature>
<name>A0AA40GEX3_9HYME</name>
<keyword evidence="3" id="KW-1185">Reference proteome</keyword>
<protein>
    <submittedName>
        <fullName evidence="2">Uncharacterized protein</fullName>
    </submittedName>
</protein>
<reference evidence="2" key="1">
    <citation type="submission" date="2021-10" db="EMBL/GenBank/DDBJ databases">
        <title>Melipona bicolor Genome sequencing and assembly.</title>
        <authorList>
            <person name="Araujo N.S."/>
            <person name="Arias M.C."/>
        </authorList>
    </citation>
    <scope>NUCLEOTIDE SEQUENCE</scope>
    <source>
        <strain evidence="2">USP_2M_L1-L4_2017</strain>
        <tissue evidence="2">Whole body</tissue>
    </source>
</reference>
<dbReference type="Proteomes" id="UP001177670">
    <property type="component" value="Unassembled WGS sequence"/>
</dbReference>
<comment type="caution">
    <text evidence="2">The sequence shown here is derived from an EMBL/GenBank/DDBJ whole genome shotgun (WGS) entry which is preliminary data.</text>
</comment>
<organism evidence="2 3">
    <name type="scientific">Melipona bicolor</name>
    <dbReference type="NCBI Taxonomy" id="60889"/>
    <lineage>
        <taxon>Eukaryota</taxon>
        <taxon>Metazoa</taxon>
        <taxon>Ecdysozoa</taxon>
        <taxon>Arthropoda</taxon>
        <taxon>Hexapoda</taxon>
        <taxon>Insecta</taxon>
        <taxon>Pterygota</taxon>
        <taxon>Neoptera</taxon>
        <taxon>Endopterygota</taxon>
        <taxon>Hymenoptera</taxon>
        <taxon>Apocrita</taxon>
        <taxon>Aculeata</taxon>
        <taxon>Apoidea</taxon>
        <taxon>Anthophila</taxon>
        <taxon>Apidae</taxon>
        <taxon>Melipona</taxon>
    </lineage>
</organism>
<dbReference type="AlphaFoldDB" id="A0AA40GEX3"/>
<feature type="compositionally biased region" description="Basic and acidic residues" evidence="1">
    <location>
        <begin position="54"/>
        <end position="65"/>
    </location>
</feature>
<evidence type="ECO:0000313" key="2">
    <source>
        <dbReference type="EMBL" id="KAK1136586.1"/>
    </source>
</evidence>
<evidence type="ECO:0000313" key="3">
    <source>
        <dbReference type="Proteomes" id="UP001177670"/>
    </source>
</evidence>